<feature type="region of interest" description="Disordered" evidence="1">
    <location>
        <begin position="1316"/>
        <end position="1336"/>
    </location>
</feature>
<feature type="transmembrane region" description="Helical" evidence="2">
    <location>
        <begin position="951"/>
        <end position="978"/>
    </location>
</feature>
<feature type="region of interest" description="Disordered" evidence="1">
    <location>
        <begin position="370"/>
        <end position="432"/>
    </location>
</feature>
<feature type="compositionally biased region" description="Acidic residues" evidence="1">
    <location>
        <begin position="7"/>
        <end position="20"/>
    </location>
</feature>
<proteinExistence type="predicted"/>
<reference evidence="4" key="1">
    <citation type="submission" date="2023-10" db="EMBL/GenBank/DDBJ databases">
        <authorList>
            <person name="Chen Y."/>
            <person name="Shah S."/>
            <person name="Dougan E. K."/>
            <person name="Thang M."/>
            <person name="Chan C."/>
        </authorList>
    </citation>
    <scope>NUCLEOTIDE SEQUENCE [LARGE SCALE GENOMIC DNA]</scope>
</reference>
<keyword evidence="5" id="KW-1185">Reference proteome</keyword>
<protein>
    <recommendedName>
        <fullName evidence="3">Cyclic nucleotide-binding domain-containing protein</fullName>
    </recommendedName>
</protein>
<evidence type="ECO:0000256" key="2">
    <source>
        <dbReference type="SAM" id="Phobius"/>
    </source>
</evidence>
<name>A0ABN9S8L9_9DINO</name>
<feature type="transmembrane region" description="Helical" evidence="2">
    <location>
        <begin position="812"/>
        <end position="834"/>
    </location>
</feature>
<feature type="region of interest" description="Disordered" evidence="1">
    <location>
        <begin position="745"/>
        <end position="787"/>
    </location>
</feature>
<dbReference type="Proteomes" id="UP001189429">
    <property type="component" value="Unassembled WGS sequence"/>
</dbReference>
<feature type="domain" description="Cyclic nucleotide-binding" evidence="3">
    <location>
        <begin position="1143"/>
        <end position="1244"/>
    </location>
</feature>
<dbReference type="PROSITE" id="PS50042">
    <property type="entry name" value="CNMP_BINDING_3"/>
    <property type="match status" value="1"/>
</dbReference>
<evidence type="ECO:0000313" key="5">
    <source>
        <dbReference type="Proteomes" id="UP001189429"/>
    </source>
</evidence>
<evidence type="ECO:0000313" key="4">
    <source>
        <dbReference type="EMBL" id="CAK0828230.1"/>
    </source>
</evidence>
<dbReference type="PANTHER" id="PTHR45689">
    <property type="entry name" value="I[[H]] CHANNEL, ISOFORM E"/>
    <property type="match status" value="1"/>
</dbReference>
<sequence>MERREPEEEGEVADPQEEVEAQVGGERVRKQTYETARNSAEIRALSHLASEFWLALLAEEWIQPTVETGREHGRKAKAKGKGHGCGCPCDRVAAAFAEGIADALNAKVQDNDQPTQHAAKTLGIQEARKPSEEEMETEQRRAKVVHAINTSPSFRAALCEQNLDLAQCERTLGFKGGMFKQAPGVVQGEAGPGSNQGMKYLELVRRAQEAATATEQVAIQKPAERGSGPCEQIFGTAQHRLETCHKTLQSSSERCDDINQHNQMVLYGLDTLQERTTTSSTRIAASESPNQYEQIERAHVAKLPRQKFEHSRGVESILGSQSRLRRGPHPWELDYTRPQTDELEGYCAKWAESDYGWGYAEVKAVDHHSSLDSLQQPHSSGTQLRPRCTNPSKSIQGWTPRAKVPPTQLQLQPPPPPGIPAEPSAPSLGRDFRLRDPSVAEKGPLALRRRQRELLPPQPPFPLPMASSMPRPPLVTPVLDCRDDCRRRGGSTAASGLAPLVTWLSARAADASVAVGTACAACTVAPRPRLALRAPLPAVAPRVAGAPPLPPLPLLALLLPSTPAPPSAAAAAAAGGTAAGVAGRQQLRAPAMGQQGSRAPGSGERAALPEAGRRDFEAFQRLLSSASASHQRALEAHRDFLEECCSLQDGLASLEARVLKNLESLGGAHVGTSSSEALAVKNHQVENHQGCLRAAAEACGPQTAEVPHGAVLEARAPVKPAPACEDSRRGVVVHWAKDPSGAVAWPEWSGASPPTSTKSYSTRTPTSLTRRRAAPESLMSASPSLRNGELTREPGCCQGMVMLPTSHKRTAWDMMSIVILGYDCIMIPLSVFGVGNSSSFWFVETFITLFWSIDIVMSFLSAYYTLGGIETRPSKIAWRYIRSNFMFDLTLVLVDLMLNVSKILEGDAVRLMRMGKVIRFGKVFRLLRLLRIMKMPKAFEGITDAMQSKTFSTFIGIAQAVCLIAVVNHFIACMWYAVSANTSTEWDMPAWIHESGMANRSTAYLYFTALHWSITQFTPSSMEVQPKNVPERIYAIVVVFVALMVFSSFVSGITSAMTSLREYNNYPYSQLENLRRYILSKRISLDLSNRIGEFIKAHNFMAKKRIIESDVDVFSVLPTSMKYQLRWEAHHEIISAHHFFFQISEHVPQALLDICYKAITEVLYDLARDVFSPGSDASDMLFLLGGIVDYFKGSQLEAQPVQFTSECGPSVFCELALWIRFAHSSRLSCKTASEFLVLSSGSFRGCIIQYAELHDACCVYARELMSVLEADDEPRDWDVLQKFDDLQAIAQSAFDSAFQPPDNIDGSEKRMAFAVTSQTHRKIDKRSASSGSFSSA</sequence>
<feature type="compositionally biased region" description="Polar residues" evidence="1">
    <location>
        <begin position="371"/>
        <end position="397"/>
    </location>
</feature>
<gene>
    <name evidence="4" type="ORF">PCOR1329_LOCUS27511</name>
</gene>
<feature type="transmembrane region" description="Helical" evidence="2">
    <location>
        <begin position="840"/>
        <end position="864"/>
    </location>
</feature>
<accession>A0ABN9S8L9</accession>
<feature type="region of interest" description="Disordered" evidence="1">
    <location>
        <begin position="1"/>
        <end position="31"/>
    </location>
</feature>
<dbReference type="InterPro" id="IPR000595">
    <property type="entry name" value="cNMP-bd_dom"/>
</dbReference>
<feature type="transmembrane region" description="Helical" evidence="2">
    <location>
        <begin position="1033"/>
        <end position="1053"/>
    </location>
</feature>
<dbReference type="Gene3D" id="1.10.287.70">
    <property type="match status" value="1"/>
</dbReference>
<comment type="caution">
    <text evidence="4">The sequence shown here is derived from an EMBL/GenBank/DDBJ whole genome shotgun (WGS) entry which is preliminary data.</text>
</comment>
<keyword evidence="2" id="KW-0812">Transmembrane</keyword>
<keyword evidence="2" id="KW-1133">Transmembrane helix</keyword>
<dbReference type="EMBL" id="CAUYUJ010010001">
    <property type="protein sequence ID" value="CAK0828230.1"/>
    <property type="molecule type" value="Genomic_DNA"/>
</dbReference>
<evidence type="ECO:0000256" key="1">
    <source>
        <dbReference type="SAM" id="MobiDB-lite"/>
    </source>
</evidence>
<dbReference type="InterPro" id="IPR018490">
    <property type="entry name" value="cNMP-bd_dom_sf"/>
</dbReference>
<dbReference type="SUPFAM" id="SSF81324">
    <property type="entry name" value="Voltage-gated potassium channels"/>
    <property type="match status" value="1"/>
</dbReference>
<dbReference type="SUPFAM" id="SSF51206">
    <property type="entry name" value="cAMP-binding domain-like"/>
    <property type="match status" value="1"/>
</dbReference>
<dbReference type="InterPro" id="IPR051413">
    <property type="entry name" value="K/Na_HCN_channel"/>
</dbReference>
<dbReference type="InterPro" id="IPR014710">
    <property type="entry name" value="RmlC-like_jellyroll"/>
</dbReference>
<dbReference type="PANTHER" id="PTHR45689:SF5">
    <property type="entry name" value="I[[H]] CHANNEL, ISOFORM E"/>
    <property type="match status" value="1"/>
</dbReference>
<evidence type="ECO:0000259" key="3">
    <source>
        <dbReference type="PROSITE" id="PS50042"/>
    </source>
</evidence>
<dbReference type="Gene3D" id="2.60.120.10">
    <property type="entry name" value="Jelly Rolls"/>
    <property type="match status" value="1"/>
</dbReference>
<feature type="region of interest" description="Disordered" evidence="1">
    <location>
        <begin position="589"/>
        <end position="608"/>
    </location>
</feature>
<keyword evidence="2" id="KW-0472">Membrane</keyword>
<organism evidence="4 5">
    <name type="scientific">Prorocentrum cordatum</name>
    <dbReference type="NCBI Taxonomy" id="2364126"/>
    <lineage>
        <taxon>Eukaryota</taxon>
        <taxon>Sar</taxon>
        <taxon>Alveolata</taxon>
        <taxon>Dinophyceae</taxon>
        <taxon>Prorocentrales</taxon>
        <taxon>Prorocentraceae</taxon>
        <taxon>Prorocentrum</taxon>
    </lineage>
</organism>